<evidence type="ECO:0000256" key="1">
    <source>
        <dbReference type="SAM" id="Phobius"/>
    </source>
</evidence>
<organism evidence="2 3">
    <name type="scientific">Methanomethylovorans hollandica (strain DSM 15978 / NBRC 107637 / DMS1)</name>
    <dbReference type="NCBI Taxonomy" id="867904"/>
    <lineage>
        <taxon>Archaea</taxon>
        <taxon>Methanobacteriati</taxon>
        <taxon>Methanobacteriota</taxon>
        <taxon>Stenosarchaea group</taxon>
        <taxon>Methanomicrobia</taxon>
        <taxon>Methanosarcinales</taxon>
        <taxon>Methanosarcinaceae</taxon>
        <taxon>Methanomethylovorans</taxon>
    </lineage>
</organism>
<name>L0L010_METHD</name>
<dbReference type="HOGENOM" id="CLU_093039_0_0_2"/>
<gene>
    <name evidence="2" type="ordered locus">Metho_2552</name>
</gene>
<protein>
    <submittedName>
        <fullName evidence="2">Uncharacterized protein</fullName>
    </submittedName>
</protein>
<sequence precursor="true">MRTLFKVMIIFFLVSVIGFFVISSWIEDRNQEIYNQSYQSNYGYTVEISPNATLKNMTLYLPLMALNNISAIGEDIIKNNFNNNDNSWNYSLIETEHGLMLSMKTDKINPTLHSRSTMIFPNRTIDTLDPLINDLVLRPKYNVKPTNDEGYSFRKQYDYESILYAEYETSPNAIVDITIMADGYNEWWIMGCQENDYSDWMNVKLLGPQKGWTKVDGFLGSGGGVYRDT</sequence>
<reference evidence="3" key="1">
    <citation type="submission" date="2012-02" db="EMBL/GenBank/DDBJ databases">
        <title>Complete sequence of plasmid of Methanomethylovorans hollandica DSM 15978.</title>
        <authorList>
            <person name="Lucas S."/>
            <person name="Copeland A."/>
            <person name="Lapidus A."/>
            <person name="Glavina del Rio T."/>
            <person name="Dalin E."/>
            <person name="Tice H."/>
            <person name="Bruce D."/>
            <person name="Goodwin L."/>
            <person name="Pitluck S."/>
            <person name="Peters L."/>
            <person name="Mikhailova N."/>
            <person name="Held B."/>
            <person name="Kyrpides N."/>
            <person name="Mavromatis K."/>
            <person name="Ivanova N."/>
            <person name="Brettin T."/>
            <person name="Detter J.C."/>
            <person name="Han C."/>
            <person name="Larimer F."/>
            <person name="Land M."/>
            <person name="Hauser L."/>
            <person name="Markowitz V."/>
            <person name="Cheng J.-F."/>
            <person name="Hugenholtz P."/>
            <person name="Woyke T."/>
            <person name="Wu D."/>
            <person name="Spring S."/>
            <person name="Schroeder M."/>
            <person name="Brambilla E."/>
            <person name="Klenk H.-P."/>
            <person name="Eisen J.A."/>
        </authorList>
    </citation>
    <scope>NUCLEOTIDE SEQUENCE [LARGE SCALE GENOMIC DNA]</scope>
    <source>
        <strain evidence="3">DSM 15978 / NBRC 107637 / DMS1</strain>
        <plasmid evidence="3">Plasmid pMETHO01</plasmid>
    </source>
</reference>
<dbReference type="RefSeq" id="WP_015313823.1">
    <property type="nucleotide sequence ID" value="NC_019972.1"/>
</dbReference>
<dbReference type="GeneID" id="14401514"/>
<feature type="transmembrane region" description="Helical" evidence="1">
    <location>
        <begin position="7"/>
        <end position="26"/>
    </location>
</feature>
<dbReference type="OrthoDB" id="162223at2157"/>
<keyword evidence="2" id="KW-0614">Plasmid</keyword>
<dbReference type="AlphaFoldDB" id="L0L010"/>
<keyword evidence="1" id="KW-0472">Membrane</keyword>
<evidence type="ECO:0000313" key="2">
    <source>
        <dbReference type="EMBL" id="AGB50691.1"/>
    </source>
</evidence>
<proteinExistence type="predicted"/>
<dbReference type="KEGG" id="mhz:Metho_2552"/>
<dbReference type="Proteomes" id="UP000010866">
    <property type="component" value="Plasmid pMETHO01"/>
</dbReference>
<evidence type="ECO:0000313" key="3">
    <source>
        <dbReference type="Proteomes" id="UP000010866"/>
    </source>
</evidence>
<dbReference type="EMBL" id="CP003363">
    <property type="protein sequence ID" value="AGB50691.1"/>
    <property type="molecule type" value="Genomic_DNA"/>
</dbReference>
<keyword evidence="1" id="KW-1133">Transmembrane helix</keyword>
<keyword evidence="1" id="KW-0812">Transmembrane</keyword>
<keyword evidence="3" id="KW-1185">Reference proteome</keyword>
<geneLocation type="plasmid" evidence="2 3">
    <name>pMETHO01</name>
</geneLocation>
<accession>L0L010</accession>